<evidence type="ECO:0000313" key="1">
    <source>
        <dbReference type="EMBL" id="OMJ85616.1"/>
    </source>
</evidence>
<dbReference type="AlphaFoldDB" id="A0A1R2C9E1"/>
<gene>
    <name evidence="1" type="ORF">SteCoe_13030</name>
</gene>
<dbReference type="Proteomes" id="UP000187209">
    <property type="component" value="Unassembled WGS sequence"/>
</dbReference>
<sequence length="572" mass="66482">MKKSIDFQCLLTNAAFPARVTLSQDYISIEIRDFPCEFVIHSSNESAATLRTLPSYNQIQAPSPRTNGEGSTSYTIKTPSLLLEYSKSQSLLKLNFSQKEMLLNGKHQFHDLSTTIEKKINSMIFHSNIISNKLEKAIKELEQHFQIRIESLLHESSVVVLKTKNFGEIKIKTFVKSDGILAMSSNLLTSRLFEFYFEMKRPLDLIEVYESLARSAEFQLVLDEALKVYSEQALKPYVSGSYTMAGLVCTANAYNEVHVCYMKEMIIGIRVSSFPYTLEIIDLAFFNSNLKKIRRFDNCLHHAMTKALKDPEMTGFRNTVVNGAPGDTFQILELHKYEHLKNSLVFIINYIHLNYLFEQSKTHIEENFKILKSSIPKPLCAWKMLDLRVELGNYDEYRYTPVLKMKNSLSGLEVDFELEIVVRQENEAEKLAMWKRLLIRYFQTSVKEICRGNLDVMYGFVKLFLIKITDFHLVMDVIEEELNNQRIEIIWPSIVVKEDVFSFSTRIWDLYGKYADVIFRIKELREKKEIITNLDPNFFSVVDKNYSLVEIIKACLSKRSDEIRLRIITDNN</sequence>
<dbReference type="OrthoDB" id="322066at2759"/>
<evidence type="ECO:0000313" key="2">
    <source>
        <dbReference type="Proteomes" id="UP000187209"/>
    </source>
</evidence>
<comment type="caution">
    <text evidence="1">The sequence shown here is derived from an EMBL/GenBank/DDBJ whole genome shotgun (WGS) entry which is preliminary data.</text>
</comment>
<accession>A0A1R2C9E1</accession>
<proteinExistence type="predicted"/>
<name>A0A1R2C9E1_9CILI</name>
<reference evidence="1 2" key="1">
    <citation type="submission" date="2016-11" db="EMBL/GenBank/DDBJ databases">
        <title>The macronuclear genome of Stentor coeruleus: a giant cell with tiny introns.</title>
        <authorList>
            <person name="Slabodnick M."/>
            <person name="Ruby J.G."/>
            <person name="Reiff S.B."/>
            <person name="Swart E.C."/>
            <person name="Gosai S."/>
            <person name="Prabakaran S."/>
            <person name="Witkowska E."/>
            <person name="Larue G.E."/>
            <person name="Fisher S."/>
            <person name="Freeman R.M."/>
            <person name="Gunawardena J."/>
            <person name="Chu W."/>
            <person name="Stover N.A."/>
            <person name="Gregory B.D."/>
            <person name="Nowacki M."/>
            <person name="Derisi J."/>
            <person name="Roy S.W."/>
            <person name="Marshall W.F."/>
            <person name="Sood P."/>
        </authorList>
    </citation>
    <scope>NUCLEOTIDE SEQUENCE [LARGE SCALE GENOMIC DNA]</scope>
    <source>
        <strain evidence="1">WM001</strain>
    </source>
</reference>
<dbReference type="EMBL" id="MPUH01000231">
    <property type="protein sequence ID" value="OMJ85616.1"/>
    <property type="molecule type" value="Genomic_DNA"/>
</dbReference>
<keyword evidence="2" id="KW-1185">Reference proteome</keyword>
<organism evidence="1 2">
    <name type="scientific">Stentor coeruleus</name>
    <dbReference type="NCBI Taxonomy" id="5963"/>
    <lineage>
        <taxon>Eukaryota</taxon>
        <taxon>Sar</taxon>
        <taxon>Alveolata</taxon>
        <taxon>Ciliophora</taxon>
        <taxon>Postciliodesmatophora</taxon>
        <taxon>Heterotrichea</taxon>
        <taxon>Heterotrichida</taxon>
        <taxon>Stentoridae</taxon>
        <taxon>Stentor</taxon>
    </lineage>
</organism>
<protein>
    <submittedName>
        <fullName evidence="1">Uncharacterized protein</fullName>
    </submittedName>
</protein>